<name>A0ACB8Y474_ARCLA</name>
<organism evidence="1 2">
    <name type="scientific">Arctium lappa</name>
    <name type="common">Greater burdock</name>
    <name type="synonym">Lappa major</name>
    <dbReference type="NCBI Taxonomy" id="4217"/>
    <lineage>
        <taxon>Eukaryota</taxon>
        <taxon>Viridiplantae</taxon>
        <taxon>Streptophyta</taxon>
        <taxon>Embryophyta</taxon>
        <taxon>Tracheophyta</taxon>
        <taxon>Spermatophyta</taxon>
        <taxon>Magnoliopsida</taxon>
        <taxon>eudicotyledons</taxon>
        <taxon>Gunneridae</taxon>
        <taxon>Pentapetalae</taxon>
        <taxon>asterids</taxon>
        <taxon>campanulids</taxon>
        <taxon>Asterales</taxon>
        <taxon>Asteraceae</taxon>
        <taxon>Carduoideae</taxon>
        <taxon>Cardueae</taxon>
        <taxon>Arctiinae</taxon>
        <taxon>Arctium</taxon>
    </lineage>
</organism>
<dbReference type="Proteomes" id="UP001055879">
    <property type="component" value="Linkage Group LG14"/>
</dbReference>
<sequence length="212" mass="24931">MSIIHSLMEEAGAIKLTTEIFPKERKAMDMKNLRRLFRNNHPSMNKHANEELGNAALLEHMHEQTRILRRSFQRKTERLERQLKEVNENFKLMKEEREKWWSYEIRKDEAWRRKALKKDPRALDDIPPFPEPLMQLQGVTSPTHPGLRRSHEELKLGLKKVCSRILVDAIGLKTWIVALSFGPFAWAHPWGRILKKMKDMGLAHGVVTWIAT</sequence>
<reference evidence="2" key="1">
    <citation type="journal article" date="2022" name="Mol. Ecol. Resour.">
        <title>The genomes of chicory, endive, great burdock and yacon provide insights into Asteraceae palaeo-polyploidization history and plant inulin production.</title>
        <authorList>
            <person name="Fan W."/>
            <person name="Wang S."/>
            <person name="Wang H."/>
            <person name="Wang A."/>
            <person name="Jiang F."/>
            <person name="Liu H."/>
            <person name="Zhao H."/>
            <person name="Xu D."/>
            <person name="Zhang Y."/>
        </authorList>
    </citation>
    <scope>NUCLEOTIDE SEQUENCE [LARGE SCALE GENOMIC DNA]</scope>
    <source>
        <strain evidence="2">cv. Niubang</strain>
    </source>
</reference>
<evidence type="ECO:0000313" key="2">
    <source>
        <dbReference type="Proteomes" id="UP001055879"/>
    </source>
</evidence>
<keyword evidence="2" id="KW-1185">Reference proteome</keyword>
<gene>
    <name evidence="1" type="ORF">L6452_37468</name>
</gene>
<proteinExistence type="predicted"/>
<comment type="caution">
    <text evidence="1">The sequence shown here is derived from an EMBL/GenBank/DDBJ whole genome shotgun (WGS) entry which is preliminary data.</text>
</comment>
<dbReference type="EMBL" id="CM042060">
    <property type="protein sequence ID" value="KAI3678184.1"/>
    <property type="molecule type" value="Genomic_DNA"/>
</dbReference>
<evidence type="ECO:0000313" key="1">
    <source>
        <dbReference type="EMBL" id="KAI3678184.1"/>
    </source>
</evidence>
<accession>A0ACB8Y474</accession>
<reference evidence="1 2" key="2">
    <citation type="journal article" date="2022" name="Mol. Ecol. Resour.">
        <title>The genomes of chicory, endive, great burdock and yacon provide insights into Asteraceae paleo-polyploidization history and plant inulin production.</title>
        <authorList>
            <person name="Fan W."/>
            <person name="Wang S."/>
            <person name="Wang H."/>
            <person name="Wang A."/>
            <person name="Jiang F."/>
            <person name="Liu H."/>
            <person name="Zhao H."/>
            <person name="Xu D."/>
            <person name="Zhang Y."/>
        </authorList>
    </citation>
    <scope>NUCLEOTIDE SEQUENCE [LARGE SCALE GENOMIC DNA]</scope>
    <source>
        <strain evidence="2">cv. Niubang</strain>
    </source>
</reference>
<protein>
    <submittedName>
        <fullName evidence="1">Uncharacterized protein</fullName>
    </submittedName>
</protein>